<organism evidence="2 3">
    <name type="scientific">Nocardia cyriacigeorgica</name>
    <dbReference type="NCBI Taxonomy" id="135487"/>
    <lineage>
        <taxon>Bacteria</taxon>
        <taxon>Bacillati</taxon>
        <taxon>Actinomycetota</taxon>
        <taxon>Actinomycetes</taxon>
        <taxon>Mycobacteriales</taxon>
        <taxon>Nocardiaceae</taxon>
        <taxon>Nocardia</taxon>
    </lineage>
</organism>
<proteinExistence type="predicted"/>
<dbReference type="SUPFAM" id="SSF47413">
    <property type="entry name" value="lambda repressor-like DNA-binding domains"/>
    <property type="match status" value="1"/>
</dbReference>
<dbReference type="SMART" id="SM00530">
    <property type="entry name" value="HTH_XRE"/>
    <property type="match status" value="1"/>
</dbReference>
<dbReference type="InterPro" id="IPR010982">
    <property type="entry name" value="Lambda_DNA-bd_dom_sf"/>
</dbReference>
<dbReference type="GO" id="GO:0003677">
    <property type="term" value="F:DNA binding"/>
    <property type="evidence" value="ECO:0007669"/>
    <property type="project" value="InterPro"/>
</dbReference>
<sequence>MTTKPVPTNIPRRQLGRQLREIRQGAGLSIEHLARLLGRGATTVQRLETGTANTIRISDLEGICELCNAEEKLAGLVKLAEQAGEPDQGWWHQYAEVLNENFAPYLSLEANAMKVTQYQCGLVPGLLQVPDYTRVLGKLADSPPEETEDQVRIRAKRQRVLHRTRSPLPYDVLVEEAVLRRIVSSRAVMAQQLKALADVPANVEFRVVPIGAPCPHPNQVNSFVILDLASEPSVVHLEQLSSSIYYDRPRTVHEYRRAHEAFKRVALSVPDSKRLLRQIAREYKA</sequence>
<dbReference type="Gene3D" id="1.10.260.40">
    <property type="entry name" value="lambda repressor-like DNA-binding domains"/>
    <property type="match status" value="1"/>
</dbReference>
<dbReference type="InterPro" id="IPR043917">
    <property type="entry name" value="DUF5753"/>
</dbReference>
<dbReference type="Proteomes" id="UP000290439">
    <property type="component" value="Chromosome"/>
</dbReference>
<protein>
    <recommendedName>
        <fullName evidence="1">HTH cro/C1-type domain-containing protein</fullName>
    </recommendedName>
</protein>
<feature type="domain" description="HTH cro/C1-type" evidence="1">
    <location>
        <begin position="19"/>
        <end position="73"/>
    </location>
</feature>
<accession>A0A4U8VTR8</accession>
<dbReference type="InterPro" id="IPR001387">
    <property type="entry name" value="Cro/C1-type_HTH"/>
</dbReference>
<evidence type="ECO:0000313" key="2">
    <source>
        <dbReference type="EMBL" id="VFA96851.1"/>
    </source>
</evidence>
<dbReference type="Pfam" id="PF13560">
    <property type="entry name" value="HTH_31"/>
    <property type="match status" value="1"/>
</dbReference>
<dbReference type="EMBL" id="LR215973">
    <property type="protein sequence ID" value="VFA96851.1"/>
    <property type="molecule type" value="Genomic_DNA"/>
</dbReference>
<gene>
    <name evidence="2" type="ORF">NCTC10797_00606</name>
</gene>
<reference evidence="2 3" key="1">
    <citation type="submission" date="2019-02" db="EMBL/GenBank/DDBJ databases">
        <authorList>
            <consortium name="Pathogen Informatics"/>
        </authorList>
    </citation>
    <scope>NUCLEOTIDE SEQUENCE [LARGE SCALE GENOMIC DNA]</scope>
    <source>
        <strain evidence="2 3">3012STDY6756504</strain>
    </source>
</reference>
<evidence type="ECO:0000259" key="1">
    <source>
        <dbReference type="PROSITE" id="PS50943"/>
    </source>
</evidence>
<dbReference type="PROSITE" id="PS50943">
    <property type="entry name" value="HTH_CROC1"/>
    <property type="match status" value="1"/>
</dbReference>
<name>A0A4U8VTR8_9NOCA</name>
<dbReference type="CDD" id="cd00093">
    <property type="entry name" value="HTH_XRE"/>
    <property type="match status" value="1"/>
</dbReference>
<dbReference type="Pfam" id="PF19054">
    <property type="entry name" value="DUF5753"/>
    <property type="match status" value="1"/>
</dbReference>
<evidence type="ECO:0000313" key="3">
    <source>
        <dbReference type="Proteomes" id="UP000290439"/>
    </source>
</evidence>
<dbReference type="RefSeq" id="WP_130915891.1">
    <property type="nucleotide sequence ID" value="NZ_LR215973.1"/>
</dbReference>
<dbReference type="AlphaFoldDB" id="A0A4U8VTR8"/>